<evidence type="ECO:0000313" key="2">
    <source>
        <dbReference type="EMBL" id="GGF73292.1"/>
    </source>
</evidence>
<organism evidence="2 3">
    <name type="scientific">Terasakiella brassicae</name>
    <dbReference type="NCBI Taxonomy" id="1634917"/>
    <lineage>
        <taxon>Bacteria</taxon>
        <taxon>Pseudomonadati</taxon>
        <taxon>Pseudomonadota</taxon>
        <taxon>Alphaproteobacteria</taxon>
        <taxon>Rhodospirillales</taxon>
        <taxon>Terasakiellaceae</taxon>
        <taxon>Terasakiella</taxon>
    </lineage>
</organism>
<protein>
    <recommendedName>
        <fullName evidence="1">Nuclear transport factor 2 domain-containing protein</fullName>
    </recommendedName>
</protein>
<proteinExistence type="predicted"/>
<accession>A0A917C5L7</accession>
<sequence length="334" mass="37548">MQNRVVTLETTKAYRDAFNNRDLAAIADLLDDQNVIFSRQEQNTIVGKENVLHRIKTLFKRTDERNRKLELISAIIDLGNSKARPCLLCLMNGIPVAVCVISCKINGKINGIAVLLNGAIVSTARPTEKKYSDKGQLPAEPSRKAVLALTKAYINAFNQRDLNGLSDMLDESQSVFTRTDQEAIVGRDAILERVRDLYRRLDSYGQDLTVVNGIIDHKERKAWPCSIGVLDGSIISIAILSATPTNCISEINVILTPAIVEKARPTEPLPEPKKEHPDAVVLKEREAWLLERAKKIERIMKRDGRLPHLMTKQIRVEQQLEKIAFLKRKLGIKT</sequence>
<evidence type="ECO:0000313" key="3">
    <source>
        <dbReference type="Proteomes" id="UP000632498"/>
    </source>
</evidence>
<dbReference type="EMBL" id="BMHV01000027">
    <property type="protein sequence ID" value="GGF73292.1"/>
    <property type="molecule type" value="Genomic_DNA"/>
</dbReference>
<keyword evidence="3" id="KW-1185">Reference proteome</keyword>
<comment type="caution">
    <text evidence="2">The sequence shown here is derived from an EMBL/GenBank/DDBJ whole genome shotgun (WGS) entry which is preliminary data.</text>
</comment>
<reference evidence="2" key="2">
    <citation type="submission" date="2020-09" db="EMBL/GenBank/DDBJ databases">
        <authorList>
            <person name="Sun Q."/>
            <person name="Zhou Y."/>
        </authorList>
    </citation>
    <scope>NUCLEOTIDE SEQUENCE</scope>
    <source>
        <strain evidence="2">CGMCC 1.15254</strain>
    </source>
</reference>
<dbReference type="AlphaFoldDB" id="A0A917C5L7"/>
<dbReference type="Gene3D" id="3.10.450.50">
    <property type="match status" value="2"/>
</dbReference>
<evidence type="ECO:0000259" key="1">
    <source>
        <dbReference type="Pfam" id="PF02136"/>
    </source>
</evidence>
<name>A0A917C5L7_9PROT</name>
<reference evidence="2" key="1">
    <citation type="journal article" date="2014" name="Int. J. Syst. Evol. Microbiol.">
        <title>Complete genome sequence of Corynebacterium casei LMG S-19264T (=DSM 44701T), isolated from a smear-ripened cheese.</title>
        <authorList>
            <consortium name="US DOE Joint Genome Institute (JGI-PGF)"/>
            <person name="Walter F."/>
            <person name="Albersmeier A."/>
            <person name="Kalinowski J."/>
            <person name="Ruckert C."/>
        </authorList>
    </citation>
    <scope>NUCLEOTIDE SEQUENCE</scope>
    <source>
        <strain evidence="2">CGMCC 1.15254</strain>
    </source>
</reference>
<dbReference type="InterPro" id="IPR002075">
    <property type="entry name" value="NTF2_dom"/>
</dbReference>
<gene>
    <name evidence="2" type="ORF">GCM10011332_29190</name>
</gene>
<dbReference type="Pfam" id="PF02136">
    <property type="entry name" value="NTF2"/>
    <property type="match status" value="1"/>
</dbReference>
<dbReference type="InterPro" id="IPR032710">
    <property type="entry name" value="NTF2-like_dom_sf"/>
</dbReference>
<dbReference type="SUPFAM" id="SSF54427">
    <property type="entry name" value="NTF2-like"/>
    <property type="match status" value="2"/>
</dbReference>
<feature type="domain" description="Nuclear transport factor 2" evidence="1">
    <location>
        <begin position="148"/>
        <end position="197"/>
    </location>
</feature>
<dbReference type="Proteomes" id="UP000632498">
    <property type="component" value="Unassembled WGS sequence"/>
</dbReference>
<dbReference type="RefSeq" id="WP_188666577.1">
    <property type="nucleotide sequence ID" value="NZ_BMHV01000027.1"/>
</dbReference>